<protein>
    <submittedName>
        <fullName evidence="1">Uncharacterized protein</fullName>
    </submittedName>
</protein>
<organism evidence="1 2">
    <name type="scientific">Pistacia atlantica</name>
    <dbReference type="NCBI Taxonomy" id="434234"/>
    <lineage>
        <taxon>Eukaryota</taxon>
        <taxon>Viridiplantae</taxon>
        <taxon>Streptophyta</taxon>
        <taxon>Embryophyta</taxon>
        <taxon>Tracheophyta</taxon>
        <taxon>Spermatophyta</taxon>
        <taxon>Magnoliopsida</taxon>
        <taxon>eudicotyledons</taxon>
        <taxon>Gunneridae</taxon>
        <taxon>Pentapetalae</taxon>
        <taxon>rosids</taxon>
        <taxon>malvids</taxon>
        <taxon>Sapindales</taxon>
        <taxon>Anacardiaceae</taxon>
        <taxon>Pistacia</taxon>
    </lineage>
</organism>
<gene>
    <name evidence="1" type="ORF">Patl1_14261</name>
</gene>
<accession>A0ACC1AY36</accession>
<evidence type="ECO:0000313" key="2">
    <source>
        <dbReference type="Proteomes" id="UP001164250"/>
    </source>
</evidence>
<dbReference type="Proteomes" id="UP001164250">
    <property type="component" value="Chromosome 8"/>
</dbReference>
<sequence>MDNLSHHRKASLVLEGEDCFFNRVLSKDSSVGCSSRILYYRSPEGVPFKWEMQPGTPKDPPKEDVLPPLSPPPAVLSLGYPKPCINVDEPPRVSIRSRLMFWKHSKKSQGSNNNKKKKKVQAANNEIFSDNFVNCDQFYSSDGDEDFMASSSSPGDSRSSSSSCSSFSFSNIRSSHSSRLQSPSRESVDRPYHHHHQLSGCSPLNLSSVLVRVTKR</sequence>
<name>A0ACC1AY36_9ROSI</name>
<evidence type="ECO:0000313" key="1">
    <source>
        <dbReference type="EMBL" id="KAJ0091493.1"/>
    </source>
</evidence>
<keyword evidence="2" id="KW-1185">Reference proteome</keyword>
<dbReference type="EMBL" id="CM047904">
    <property type="protein sequence ID" value="KAJ0091493.1"/>
    <property type="molecule type" value="Genomic_DNA"/>
</dbReference>
<comment type="caution">
    <text evidence="1">The sequence shown here is derived from an EMBL/GenBank/DDBJ whole genome shotgun (WGS) entry which is preliminary data.</text>
</comment>
<proteinExistence type="predicted"/>
<reference evidence="2" key="1">
    <citation type="journal article" date="2023" name="G3 (Bethesda)">
        <title>Genome assembly and association tests identify interacting loci associated with vigor, precocity, and sex in interspecific pistachio rootstocks.</title>
        <authorList>
            <person name="Palmer W."/>
            <person name="Jacygrad E."/>
            <person name="Sagayaradj S."/>
            <person name="Cavanaugh K."/>
            <person name="Han R."/>
            <person name="Bertier L."/>
            <person name="Beede B."/>
            <person name="Kafkas S."/>
            <person name="Golino D."/>
            <person name="Preece J."/>
            <person name="Michelmore R."/>
        </authorList>
    </citation>
    <scope>NUCLEOTIDE SEQUENCE [LARGE SCALE GENOMIC DNA]</scope>
</reference>